<accession>A0A162LMK1</accession>
<dbReference type="EMBL" id="LPZR01000058">
    <property type="protein sequence ID" value="KYO55718.1"/>
    <property type="molecule type" value="Genomic_DNA"/>
</dbReference>
<dbReference type="HAMAP" id="MF_02202">
    <property type="entry name" value="TolQ"/>
    <property type="match status" value="1"/>
</dbReference>
<evidence type="ECO:0000256" key="6">
    <source>
        <dbReference type="ARBA" id="ARBA00022692"/>
    </source>
</evidence>
<dbReference type="RefSeq" id="WP_014744421.1">
    <property type="nucleotide sequence ID" value="NZ_CP121013.1"/>
</dbReference>
<dbReference type="GO" id="GO:0051301">
    <property type="term" value="P:cell division"/>
    <property type="evidence" value="ECO:0007669"/>
    <property type="project" value="UniProtKB-UniRule"/>
</dbReference>
<dbReference type="GO" id="GO:0005886">
    <property type="term" value="C:plasma membrane"/>
    <property type="evidence" value="ECO:0007669"/>
    <property type="project" value="UniProtKB-SubCell"/>
</dbReference>
<feature type="domain" description="MotA/TolQ/ExbB proton channel" evidence="11">
    <location>
        <begin position="91"/>
        <end position="226"/>
    </location>
</feature>
<comment type="caution">
    <text evidence="12">The sequence shown here is derived from an EMBL/GenBank/DDBJ whole genome shotgun (WGS) entry which is preliminary data.</text>
</comment>
<dbReference type="InterPro" id="IPR050790">
    <property type="entry name" value="ExbB/TolQ_transport"/>
</dbReference>
<keyword evidence="4 10" id="KW-0997">Cell inner membrane</keyword>
<dbReference type="InterPro" id="IPR002898">
    <property type="entry name" value="MotA_ExbB_proton_chnl"/>
</dbReference>
<comment type="subcellular location">
    <subcellularLocation>
        <location evidence="10">Cell inner membrane</location>
        <topology evidence="10">Multi-pass membrane protein</topology>
    </subcellularLocation>
    <subcellularLocation>
        <location evidence="1">Cell membrane</location>
        <topology evidence="1">Multi-pass membrane protein</topology>
    </subcellularLocation>
</comment>
<dbReference type="GeneID" id="97242683"/>
<feature type="transmembrane region" description="Helical" evidence="10">
    <location>
        <begin position="189"/>
        <end position="211"/>
    </location>
</feature>
<dbReference type="Proteomes" id="UP000075787">
    <property type="component" value="Unassembled WGS sequence"/>
</dbReference>
<keyword evidence="9 10" id="KW-0131">Cell cycle</keyword>
<name>A0A162LMK1_9PROT</name>
<dbReference type="Pfam" id="PF01618">
    <property type="entry name" value="MotA_ExbB"/>
    <property type="match status" value="1"/>
</dbReference>
<evidence type="ECO:0000259" key="11">
    <source>
        <dbReference type="Pfam" id="PF01618"/>
    </source>
</evidence>
<reference evidence="12 13" key="1">
    <citation type="submission" date="2015-12" db="EMBL/GenBank/DDBJ databases">
        <title>Genome sequence of Tistrella mobilis MCCC 1A02139.</title>
        <authorList>
            <person name="Lu L."/>
            <person name="Lai Q."/>
            <person name="Shao Z."/>
            <person name="Qian P."/>
        </authorList>
    </citation>
    <scope>NUCLEOTIDE SEQUENCE [LARGE SCALE GENOMIC DNA]</scope>
    <source>
        <strain evidence="12 13">MCCC 1A02139</strain>
    </source>
</reference>
<sequence>MEQEVVSQAALAGSVAAHDMSIFSLVMNADIIVKAVMLMLVLASVWSWAIIFDKFRLMGRLKRRADDFENRFWSGGSLEELYDAISERADHPMAQVFAAAMGEWRRAKAKGTALTDATSRANLRQRIQQVMEIALNREMAGLERNLGFLATVGSTAPFVGLFGTVWGIMNSFTSIAMTKNTTLAVVAPGIAEALFATAIGLVAAIPAVIFYNKLSSDVGRYGARLENFTGEFGALIARQIEDRR</sequence>
<keyword evidence="5 10" id="KW-0132">Cell division</keyword>
<dbReference type="InterPro" id="IPR014163">
    <property type="entry name" value="Tol-Pal_TolQ"/>
</dbReference>
<evidence type="ECO:0000256" key="10">
    <source>
        <dbReference type="HAMAP-Rule" id="MF_02202"/>
    </source>
</evidence>
<comment type="similarity">
    <text evidence="2 10">Belongs to the ExbB/TolQ family.</text>
</comment>
<evidence type="ECO:0000256" key="7">
    <source>
        <dbReference type="ARBA" id="ARBA00022989"/>
    </source>
</evidence>
<evidence type="ECO:0000256" key="3">
    <source>
        <dbReference type="ARBA" id="ARBA00022475"/>
    </source>
</evidence>
<evidence type="ECO:0000256" key="8">
    <source>
        <dbReference type="ARBA" id="ARBA00023136"/>
    </source>
</evidence>
<protein>
    <recommendedName>
        <fullName evidence="10">Tol-Pal system protein TolQ</fullName>
    </recommendedName>
</protein>
<keyword evidence="8 10" id="KW-0472">Membrane</keyword>
<dbReference type="PANTHER" id="PTHR30625">
    <property type="entry name" value="PROTEIN TOLQ"/>
    <property type="match status" value="1"/>
</dbReference>
<dbReference type="GO" id="GO:0043213">
    <property type="term" value="P:bacteriocin transport"/>
    <property type="evidence" value="ECO:0007669"/>
    <property type="project" value="InterPro"/>
</dbReference>
<evidence type="ECO:0000313" key="12">
    <source>
        <dbReference type="EMBL" id="KYO55718.1"/>
    </source>
</evidence>
<dbReference type="PANTHER" id="PTHR30625:SF3">
    <property type="entry name" value="TOL-PAL SYSTEM PROTEIN TOLQ"/>
    <property type="match status" value="1"/>
</dbReference>
<comment type="function">
    <text evidence="10">Part of the Tol-Pal system, which plays a role in outer membrane invagination during cell division and is important for maintaining outer membrane integrity.</text>
</comment>
<keyword evidence="3 10" id="KW-1003">Cell membrane</keyword>
<evidence type="ECO:0000256" key="1">
    <source>
        <dbReference type="ARBA" id="ARBA00004651"/>
    </source>
</evidence>
<dbReference type="OMA" id="SWTYIFR"/>
<dbReference type="OrthoDB" id="9805133at2"/>
<evidence type="ECO:0000256" key="5">
    <source>
        <dbReference type="ARBA" id="ARBA00022618"/>
    </source>
</evidence>
<dbReference type="GO" id="GO:0017038">
    <property type="term" value="P:protein import"/>
    <property type="evidence" value="ECO:0007669"/>
    <property type="project" value="TreeGrafter"/>
</dbReference>
<keyword evidence="6 10" id="KW-0812">Transmembrane</keyword>
<dbReference type="NCBIfam" id="TIGR02796">
    <property type="entry name" value="tolQ"/>
    <property type="match status" value="1"/>
</dbReference>
<organism evidence="12 13">
    <name type="scientific">Tistrella mobilis</name>
    <dbReference type="NCBI Taxonomy" id="171437"/>
    <lineage>
        <taxon>Bacteria</taxon>
        <taxon>Pseudomonadati</taxon>
        <taxon>Pseudomonadota</taxon>
        <taxon>Alphaproteobacteria</taxon>
        <taxon>Geminicoccales</taxon>
        <taxon>Geminicoccaceae</taxon>
        <taxon>Tistrella</taxon>
    </lineage>
</organism>
<gene>
    <name evidence="10" type="primary">tolQ</name>
    <name evidence="12" type="ORF">AUP44_23035</name>
</gene>
<evidence type="ECO:0000313" key="13">
    <source>
        <dbReference type="Proteomes" id="UP000075787"/>
    </source>
</evidence>
<dbReference type="AlphaFoldDB" id="A0A162LMK1"/>
<feature type="transmembrane region" description="Helical" evidence="10">
    <location>
        <begin position="31"/>
        <end position="52"/>
    </location>
</feature>
<comment type="subunit">
    <text evidence="10">The Tol-Pal system is composed of five core proteins: the inner membrane proteins TolA, TolQ and TolR, the periplasmic protein TolB and the outer membrane protein Pal. They form a network linking the inner and outer membranes and the peptidoglycan layer.</text>
</comment>
<feature type="transmembrane region" description="Helical" evidence="10">
    <location>
        <begin position="146"/>
        <end position="169"/>
    </location>
</feature>
<keyword evidence="7 10" id="KW-1133">Transmembrane helix</keyword>
<evidence type="ECO:0000256" key="9">
    <source>
        <dbReference type="ARBA" id="ARBA00023306"/>
    </source>
</evidence>
<proteinExistence type="inferred from homology"/>
<evidence type="ECO:0000256" key="2">
    <source>
        <dbReference type="ARBA" id="ARBA00010442"/>
    </source>
</evidence>
<evidence type="ECO:0000256" key="4">
    <source>
        <dbReference type="ARBA" id="ARBA00022519"/>
    </source>
</evidence>